<proteinExistence type="predicted"/>
<sequence>MTTFNLGGATFQSGISLPGLGKAKANTGLKVPKVGSISSNVGVDLSKGLSGVTGDIQIIKENHNDSRNGVADSDFIGDLSHQAVSSYFLGPQAENMGYFRKNVDEILKQLEQARLNYFPEDGAFITKEIQNSAEFQDRTTAVANAIKKTGELLGKHSIPFWSPRYQAHMCMDMSMPALLGYFTTMLYNPNNVAFEASPLSTLAEIRVGEQLCELFGYNISTQKSNNKPRPSEPDPWGHITCDGTIANLESIWAGKSRNLKFYPLSLQMAFNGLLSHIGTTFTVTTAQNKEDLMINLTTWELLNLRVETILDLPDRLNRDYGMSASYLEKVMDQYGIQSVGKEAIEKHFGIEKTPQYMLSSTRHYSWPKGAAIAGIGSQNVISIPVDHGARLDLSELEKRLEFNLEQQKAVYAVVAIIGSTEEGAVDRLGEILNLRREFQLRGLSFVVHADAAWGGYFASMLPKDYLPGSRFSGSLPVGLGPATGFVPDSSLRPDTQEDIWWLRHADSVTVDPHKAGYIPYPAGALCYRDGRMRYQLTWTSPYLSQGSTESIGIYGVEGSKPGASAMSTYLANSCIGLNPEGYGALLGEVTFTCSRLSAQWAAMSDDNMTFTVVPFNMLPSELAEGASEESIESEKQWIRDNILSSSNLEIVSNTTTSPGGDDALGLLRKLGSDLNINAFACNFKYSNGQLNTDVLEANYFMQRIVQGLSVDSPGDDPTKIPLYLTSTEFSPELYGECAANFKKRLGLKDGPQDLFVLRNVVMSPFSTEKDFIAELVDAFQEVAEEAVSVVRQRNEETKGIHSFLMQGEDPVFLLHYPSFHVANHRRQSVIGVKLPEATQEWYSTIKSQYPGEVFTFKTIEEVDLTEVIKNKGSLTGFITSGTAHGAPMHKIFTLDITELWMDRPLNSSYLASSCPTDRMPFYLYGSPSNYHIDHALLTSPNIQLSAEDIELDISEASSLQFTAERPLVLMLDTVHEQTMQPFPSSNSVLASLPNFFFQPGKRVDVSVWKDPTSGTLDAEQTLSAWEGLGRDGNEDGLIGRGTLVLGNSVFVDAEQLNFDPYKRVDDVGAWTEEFDKIGKELSK</sequence>
<dbReference type="InterPro" id="IPR002129">
    <property type="entry name" value="PyrdxlP-dep_de-COase"/>
</dbReference>
<keyword evidence="5" id="KW-1185">Reference proteome</keyword>
<organism evidence="4 5">
    <name type="scientific">Diaporthe australafricana</name>
    <dbReference type="NCBI Taxonomy" id="127596"/>
    <lineage>
        <taxon>Eukaryota</taxon>
        <taxon>Fungi</taxon>
        <taxon>Dikarya</taxon>
        <taxon>Ascomycota</taxon>
        <taxon>Pezizomycotina</taxon>
        <taxon>Sordariomycetes</taxon>
        <taxon>Sordariomycetidae</taxon>
        <taxon>Diaporthales</taxon>
        <taxon>Diaporthaceae</taxon>
        <taxon>Diaporthe</taxon>
    </lineage>
</organism>
<evidence type="ECO:0008006" key="6">
    <source>
        <dbReference type="Google" id="ProtNLM"/>
    </source>
</evidence>
<protein>
    <recommendedName>
        <fullName evidence="6">Pyridoxal-dependent decarboxylase domain protein</fullName>
    </recommendedName>
</protein>
<dbReference type="InterPro" id="IPR015424">
    <property type="entry name" value="PyrdxlP-dep_Trfase"/>
</dbReference>
<keyword evidence="3" id="KW-0456">Lyase</keyword>
<dbReference type="PANTHER" id="PTHR42735:SF4">
    <property type="entry name" value="PYRIDOXAL PHOSPHATE-DEPENDENT DECARBOXYLASE FAMILY PROTEIN"/>
    <property type="match status" value="1"/>
</dbReference>
<dbReference type="InterPro" id="IPR015421">
    <property type="entry name" value="PyrdxlP-dep_Trfase_major"/>
</dbReference>
<reference evidence="4 5" key="1">
    <citation type="journal article" date="2024" name="IMA Fungus">
        <title>IMA Genome - F19 : A genome assembly and annotation guide to empower mycologists, including annotated draft genome sequences of Ceratocystis pirilliformis, Diaporthe australafricana, Fusarium ophioides, Paecilomyces lecythidis, and Sporothrix stenoceras.</title>
        <authorList>
            <person name="Aylward J."/>
            <person name="Wilson A.M."/>
            <person name="Visagie C.M."/>
            <person name="Spraker J."/>
            <person name="Barnes I."/>
            <person name="Buitendag C."/>
            <person name="Ceriani C."/>
            <person name="Del Mar Angel L."/>
            <person name="du Plessis D."/>
            <person name="Fuchs T."/>
            <person name="Gasser K."/>
            <person name="Kramer D."/>
            <person name="Li W."/>
            <person name="Munsamy K."/>
            <person name="Piso A."/>
            <person name="Price J.L."/>
            <person name="Sonnekus B."/>
            <person name="Thomas C."/>
            <person name="van der Nest A."/>
            <person name="van Dijk A."/>
            <person name="van Heerden A."/>
            <person name="van Vuuren N."/>
            <person name="Yilmaz N."/>
            <person name="Duong T.A."/>
            <person name="van der Merwe N.A."/>
            <person name="Wingfield M.J."/>
            <person name="Wingfield B.D."/>
        </authorList>
    </citation>
    <scope>NUCLEOTIDE SEQUENCE [LARGE SCALE GENOMIC DNA]</scope>
    <source>
        <strain evidence="4 5">CMW 18300</strain>
    </source>
</reference>
<evidence type="ECO:0000313" key="4">
    <source>
        <dbReference type="EMBL" id="KAL1870867.1"/>
    </source>
</evidence>
<evidence type="ECO:0000313" key="5">
    <source>
        <dbReference type="Proteomes" id="UP001583177"/>
    </source>
</evidence>
<gene>
    <name evidence="4" type="ORF">Daus18300_004956</name>
</gene>
<name>A0ABR3X5B6_9PEZI</name>
<dbReference type="PANTHER" id="PTHR42735">
    <property type="match status" value="1"/>
</dbReference>
<evidence type="ECO:0000256" key="3">
    <source>
        <dbReference type="ARBA" id="ARBA00023239"/>
    </source>
</evidence>
<dbReference type="EMBL" id="JAWRVE010000035">
    <property type="protein sequence ID" value="KAL1870867.1"/>
    <property type="molecule type" value="Genomic_DNA"/>
</dbReference>
<comment type="cofactor">
    <cofactor evidence="1">
        <name>pyridoxal 5'-phosphate</name>
        <dbReference type="ChEBI" id="CHEBI:597326"/>
    </cofactor>
</comment>
<dbReference type="SUPFAM" id="SSF53383">
    <property type="entry name" value="PLP-dependent transferases"/>
    <property type="match status" value="1"/>
</dbReference>
<evidence type="ECO:0000256" key="2">
    <source>
        <dbReference type="ARBA" id="ARBA00022898"/>
    </source>
</evidence>
<comment type="caution">
    <text evidence="4">The sequence shown here is derived from an EMBL/GenBank/DDBJ whole genome shotgun (WGS) entry which is preliminary data.</text>
</comment>
<dbReference type="Proteomes" id="UP001583177">
    <property type="component" value="Unassembled WGS sequence"/>
</dbReference>
<dbReference type="Gene3D" id="3.40.640.10">
    <property type="entry name" value="Type I PLP-dependent aspartate aminotransferase-like (Major domain)"/>
    <property type="match status" value="1"/>
</dbReference>
<dbReference type="Pfam" id="PF00282">
    <property type="entry name" value="Pyridoxal_deC"/>
    <property type="match status" value="1"/>
</dbReference>
<accession>A0ABR3X5B6</accession>
<dbReference type="InterPro" id="IPR050477">
    <property type="entry name" value="GrpII_AminoAcid_Decarb"/>
</dbReference>
<evidence type="ECO:0000256" key="1">
    <source>
        <dbReference type="ARBA" id="ARBA00001933"/>
    </source>
</evidence>
<keyword evidence="2" id="KW-0663">Pyridoxal phosphate</keyword>